<dbReference type="InterPro" id="IPR009061">
    <property type="entry name" value="DNA-bd_dom_put_sf"/>
</dbReference>
<proteinExistence type="predicted"/>
<evidence type="ECO:0000259" key="1">
    <source>
        <dbReference type="Pfam" id="PF12728"/>
    </source>
</evidence>
<evidence type="ECO:0000313" key="2">
    <source>
        <dbReference type="EMBL" id="RLV54813.1"/>
    </source>
</evidence>
<comment type="caution">
    <text evidence="2">The sequence shown here is derived from an EMBL/GenBank/DDBJ whole genome shotgun (WGS) entry which is preliminary data.</text>
</comment>
<dbReference type="GO" id="GO:0003677">
    <property type="term" value="F:DNA binding"/>
    <property type="evidence" value="ECO:0007669"/>
    <property type="project" value="UniProtKB-KW"/>
</dbReference>
<dbReference type="EMBL" id="RDBF01000013">
    <property type="protein sequence ID" value="RLV54813.1"/>
    <property type="molecule type" value="Genomic_DNA"/>
</dbReference>
<dbReference type="RefSeq" id="WP_121795309.1">
    <property type="nucleotide sequence ID" value="NZ_RDBF01000013.1"/>
</dbReference>
<dbReference type="InterPro" id="IPR041657">
    <property type="entry name" value="HTH_17"/>
</dbReference>
<dbReference type="InterPro" id="IPR010093">
    <property type="entry name" value="SinI_DNA-bd"/>
</dbReference>
<keyword evidence="3" id="KW-1185">Reference proteome</keyword>
<dbReference type="Proteomes" id="UP000282515">
    <property type="component" value="Unassembled WGS sequence"/>
</dbReference>
<feature type="domain" description="Helix-turn-helix" evidence="1">
    <location>
        <begin position="7"/>
        <end position="58"/>
    </location>
</feature>
<reference evidence="2 3" key="1">
    <citation type="submission" date="2018-10" db="EMBL/GenBank/DDBJ databases">
        <title>Aeromicrobium sp. 9W16Y-2 whole genome shotgun sequence.</title>
        <authorList>
            <person name="Li F."/>
        </authorList>
    </citation>
    <scope>NUCLEOTIDE SEQUENCE [LARGE SCALE GENOMIC DNA]</scope>
    <source>
        <strain evidence="2 3">9W16Y-2</strain>
    </source>
</reference>
<accession>A0A3L8PJE5</accession>
<dbReference type="SUPFAM" id="SSF46955">
    <property type="entry name" value="Putative DNA-binding domain"/>
    <property type="match status" value="1"/>
</dbReference>
<sequence>MSSQQRFMSIPDVAEVLNVSVRQVRALLTSGELRGIQIGGRGVWRIEHDELERFIARQYERTAEQLNADGARERSRTTES</sequence>
<dbReference type="OrthoDB" id="5524782at2"/>
<dbReference type="AlphaFoldDB" id="A0A3L8PJE5"/>
<keyword evidence="2" id="KW-0238">DNA-binding</keyword>
<evidence type="ECO:0000313" key="3">
    <source>
        <dbReference type="Proteomes" id="UP000282515"/>
    </source>
</evidence>
<organism evidence="2 3">
    <name type="scientific">Aeromicrobium phragmitis</name>
    <dbReference type="NCBI Taxonomy" id="2478914"/>
    <lineage>
        <taxon>Bacteria</taxon>
        <taxon>Bacillati</taxon>
        <taxon>Actinomycetota</taxon>
        <taxon>Actinomycetes</taxon>
        <taxon>Propionibacteriales</taxon>
        <taxon>Nocardioidaceae</taxon>
        <taxon>Aeromicrobium</taxon>
    </lineage>
</organism>
<dbReference type="NCBIfam" id="TIGR01764">
    <property type="entry name" value="excise"/>
    <property type="match status" value="1"/>
</dbReference>
<name>A0A3L8PJE5_9ACTN</name>
<protein>
    <submittedName>
        <fullName evidence="2">DNA-binding protein</fullName>
    </submittedName>
</protein>
<dbReference type="Pfam" id="PF12728">
    <property type="entry name" value="HTH_17"/>
    <property type="match status" value="1"/>
</dbReference>
<gene>
    <name evidence="2" type="ORF">D9V41_14565</name>
</gene>